<dbReference type="RefSeq" id="XP_009217167.1">
    <property type="nucleotide sequence ID" value="XM_009218903.1"/>
</dbReference>
<name>J3NIQ9_GAET3</name>
<dbReference type="eggNOG" id="ENOG502RP8W">
    <property type="taxonomic scope" value="Eukaryota"/>
</dbReference>
<reference evidence="3" key="4">
    <citation type="journal article" date="2015" name="G3 (Bethesda)">
        <title>Genome sequences of three phytopathogenic species of the Magnaporthaceae family of fungi.</title>
        <authorList>
            <person name="Okagaki L.H."/>
            <person name="Nunes C.C."/>
            <person name="Sailsbery J."/>
            <person name="Clay B."/>
            <person name="Brown D."/>
            <person name="John T."/>
            <person name="Oh Y."/>
            <person name="Young N."/>
            <person name="Fitzgerald M."/>
            <person name="Haas B.J."/>
            <person name="Zeng Q."/>
            <person name="Young S."/>
            <person name="Adiconis X."/>
            <person name="Fan L."/>
            <person name="Levin J.Z."/>
            <person name="Mitchell T.K."/>
            <person name="Okubara P.A."/>
            <person name="Farman M.L."/>
            <person name="Kohn L.M."/>
            <person name="Birren B."/>
            <person name="Ma L.-J."/>
            <person name="Dean R.A."/>
        </authorList>
    </citation>
    <scope>NUCLEOTIDE SEQUENCE</scope>
    <source>
        <strain evidence="3">R3-111a-1</strain>
    </source>
</reference>
<gene>
    <name evidence="3" type="primary">20341600</name>
    <name evidence="2" type="ORF">GGTG_01142</name>
</gene>
<keyword evidence="1" id="KW-0732">Signal</keyword>
<accession>J3NIQ9</accession>
<dbReference type="EnsemblFungi" id="EJT81158">
    <property type="protein sequence ID" value="EJT81158"/>
    <property type="gene ID" value="GGTG_01142"/>
</dbReference>
<organism evidence="2">
    <name type="scientific">Gaeumannomyces tritici (strain R3-111a-1)</name>
    <name type="common">Wheat and barley take-all root rot fungus</name>
    <name type="synonym">Gaeumannomyces graminis var. tritici</name>
    <dbReference type="NCBI Taxonomy" id="644352"/>
    <lineage>
        <taxon>Eukaryota</taxon>
        <taxon>Fungi</taxon>
        <taxon>Dikarya</taxon>
        <taxon>Ascomycota</taxon>
        <taxon>Pezizomycotina</taxon>
        <taxon>Sordariomycetes</taxon>
        <taxon>Sordariomycetidae</taxon>
        <taxon>Magnaporthales</taxon>
        <taxon>Magnaporthaceae</taxon>
        <taxon>Gaeumannomyces</taxon>
    </lineage>
</organism>
<reference evidence="2" key="3">
    <citation type="submission" date="2010-09" db="EMBL/GenBank/DDBJ databases">
        <title>Annotation of Gaeumannomyces graminis var. tritici R3-111a-1.</title>
        <authorList>
            <consortium name="The Broad Institute Genome Sequencing Platform"/>
            <person name="Ma L.-J."/>
            <person name="Dead R."/>
            <person name="Young S.K."/>
            <person name="Zeng Q."/>
            <person name="Gargeya S."/>
            <person name="Fitzgerald M."/>
            <person name="Haas B."/>
            <person name="Abouelleil A."/>
            <person name="Alvarado L."/>
            <person name="Arachchi H.M."/>
            <person name="Berlin A."/>
            <person name="Brown A."/>
            <person name="Chapman S.B."/>
            <person name="Chen Z."/>
            <person name="Dunbar C."/>
            <person name="Freedman E."/>
            <person name="Gearin G."/>
            <person name="Gellesch M."/>
            <person name="Goldberg J."/>
            <person name="Griggs A."/>
            <person name="Gujja S."/>
            <person name="Heiman D."/>
            <person name="Howarth C."/>
            <person name="Larson L."/>
            <person name="Lui A."/>
            <person name="MacDonald P.J.P."/>
            <person name="Mehta T."/>
            <person name="Montmayeur A."/>
            <person name="Murphy C."/>
            <person name="Neiman D."/>
            <person name="Pearson M."/>
            <person name="Priest M."/>
            <person name="Roberts A."/>
            <person name="Saif S."/>
            <person name="Shea T."/>
            <person name="Shenoy N."/>
            <person name="Sisk P."/>
            <person name="Stolte C."/>
            <person name="Sykes S."/>
            <person name="Yandava C."/>
            <person name="Wortman J."/>
            <person name="Nusbaum C."/>
            <person name="Birren B."/>
        </authorList>
    </citation>
    <scope>NUCLEOTIDE SEQUENCE</scope>
    <source>
        <strain evidence="2">R3-111a-1</strain>
    </source>
</reference>
<evidence type="ECO:0000313" key="4">
    <source>
        <dbReference type="Proteomes" id="UP000006039"/>
    </source>
</evidence>
<reference evidence="3" key="5">
    <citation type="submission" date="2018-04" db="UniProtKB">
        <authorList>
            <consortium name="EnsemblFungi"/>
        </authorList>
    </citation>
    <scope>IDENTIFICATION</scope>
    <source>
        <strain evidence="3">R3-111a-1</strain>
    </source>
</reference>
<dbReference type="VEuPathDB" id="FungiDB:GGTG_01142"/>
<reference evidence="4" key="1">
    <citation type="submission" date="2010-07" db="EMBL/GenBank/DDBJ databases">
        <title>The genome sequence of Gaeumannomyces graminis var. tritici strain R3-111a-1.</title>
        <authorList>
            <consortium name="The Broad Institute Genome Sequencing Platform"/>
            <person name="Ma L.-J."/>
            <person name="Dead R."/>
            <person name="Young S."/>
            <person name="Zeng Q."/>
            <person name="Koehrsen M."/>
            <person name="Alvarado L."/>
            <person name="Berlin A."/>
            <person name="Chapman S.B."/>
            <person name="Chen Z."/>
            <person name="Freedman E."/>
            <person name="Gellesch M."/>
            <person name="Goldberg J."/>
            <person name="Griggs A."/>
            <person name="Gujja S."/>
            <person name="Heilman E.R."/>
            <person name="Heiman D."/>
            <person name="Hepburn T."/>
            <person name="Howarth C."/>
            <person name="Jen D."/>
            <person name="Larson L."/>
            <person name="Mehta T."/>
            <person name="Neiman D."/>
            <person name="Pearson M."/>
            <person name="Roberts A."/>
            <person name="Saif S."/>
            <person name="Shea T."/>
            <person name="Shenoy N."/>
            <person name="Sisk P."/>
            <person name="Stolte C."/>
            <person name="Sykes S."/>
            <person name="Walk T."/>
            <person name="White J."/>
            <person name="Yandava C."/>
            <person name="Haas B."/>
            <person name="Nusbaum C."/>
            <person name="Birren B."/>
        </authorList>
    </citation>
    <scope>NUCLEOTIDE SEQUENCE [LARGE SCALE GENOMIC DNA]</scope>
    <source>
        <strain evidence="4">R3-111a-1</strain>
    </source>
</reference>
<sequence>MKFTVASAVAFLAAGAFAAPAALEARAGRDGCPDWAPNPMGSPGDYWYPICCAYVISDGSCCNRHPENGITYAGKPYPACPKPKA</sequence>
<keyword evidence="4" id="KW-1185">Reference proteome</keyword>
<dbReference type="GeneID" id="20341600"/>
<evidence type="ECO:0000313" key="3">
    <source>
        <dbReference type="EnsemblFungi" id="EJT81158"/>
    </source>
</evidence>
<dbReference type="OrthoDB" id="3780813at2759"/>
<feature type="chain" id="PRO_5015094139" evidence="1">
    <location>
        <begin position="19"/>
        <end position="85"/>
    </location>
</feature>
<dbReference type="Proteomes" id="UP000006039">
    <property type="component" value="Unassembled WGS sequence"/>
</dbReference>
<feature type="signal peptide" evidence="1">
    <location>
        <begin position="1"/>
        <end position="18"/>
    </location>
</feature>
<protein>
    <submittedName>
        <fullName evidence="2 3">Uncharacterized protein</fullName>
    </submittedName>
</protein>
<dbReference type="HOGENOM" id="CLU_2512746_0_0_1"/>
<evidence type="ECO:0000256" key="1">
    <source>
        <dbReference type="SAM" id="SignalP"/>
    </source>
</evidence>
<dbReference type="EMBL" id="GL385395">
    <property type="protein sequence ID" value="EJT81158.1"/>
    <property type="molecule type" value="Genomic_DNA"/>
</dbReference>
<dbReference type="AlphaFoldDB" id="J3NIQ9"/>
<evidence type="ECO:0000313" key="2">
    <source>
        <dbReference type="EMBL" id="EJT81158.1"/>
    </source>
</evidence>
<proteinExistence type="predicted"/>
<reference evidence="2" key="2">
    <citation type="submission" date="2010-07" db="EMBL/GenBank/DDBJ databases">
        <authorList>
            <consortium name="The Broad Institute Genome Sequencing Platform"/>
            <consortium name="Broad Institute Genome Sequencing Center for Infectious Disease"/>
            <person name="Ma L.-J."/>
            <person name="Dead R."/>
            <person name="Young S."/>
            <person name="Zeng Q."/>
            <person name="Koehrsen M."/>
            <person name="Alvarado L."/>
            <person name="Berlin A."/>
            <person name="Chapman S.B."/>
            <person name="Chen Z."/>
            <person name="Freedman E."/>
            <person name="Gellesch M."/>
            <person name="Goldberg J."/>
            <person name="Griggs A."/>
            <person name="Gujja S."/>
            <person name="Heilman E.R."/>
            <person name="Heiman D."/>
            <person name="Hepburn T."/>
            <person name="Howarth C."/>
            <person name="Jen D."/>
            <person name="Larson L."/>
            <person name="Mehta T."/>
            <person name="Neiman D."/>
            <person name="Pearson M."/>
            <person name="Roberts A."/>
            <person name="Saif S."/>
            <person name="Shea T."/>
            <person name="Shenoy N."/>
            <person name="Sisk P."/>
            <person name="Stolte C."/>
            <person name="Sykes S."/>
            <person name="Walk T."/>
            <person name="White J."/>
            <person name="Yandava C."/>
            <person name="Haas B."/>
            <person name="Nusbaum C."/>
            <person name="Birren B."/>
        </authorList>
    </citation>
    <scope>NUCLEOTIDE SEQUENCE</scope>
    <source>
        <strain evidence="2">R3-111a-1</strain>
    </source>
</reference>